<keyword evidence="1" id="KW-0677">Repeat</keyword>
<evidence type="ECO:0000313" key="3">
    <source>
        <dbReference type="EMBL" id="MBA4542186.1"/>
    </source>
</evidence>
<evidence type="ECO:0000259" key="2">
    <source>
        <dbReference type="PROSITE" id="PS51464"/>
    </source>
</evidence>
<dbReference type="Pfam" id="PF01380">
    <property type="entry name" value="SIS"/>
    <property type="match status" value="2"/>
</dbReference>
<dbReference type="AlphaFoldDB" id="A0A7W1X8V8"/>
<evidence type="ECO:0000313" key="4">
    <source>
        <dbReference type="Proteomes" id="UP000530514"/>
    </source>
</evidence>
<reference evidence="3 4" key="1">
    <citation type="submission" date="2020-07" db="EMBL/GenBank/DDBJ databases">
        <authorList>
            <person name="Feng H."/>
        </authorList>
    </citation>
    <scope>NUCLEOTIDE SEQUENCE [LARGE SCALE GENOMIC DNA]</scope>
    <source>
        <strain evidence="4">s-11</strain>
    </source>
</reference>
<dbReference type="EMBL" id="JACEIP010000005">
    <property type="protein sequence ID" value="MBA4542186.1"/>
    <property type="molecule type" value="Genomic_DNA"/>
</dbReference>
<dbReference type="CDD" id="cd05008">
    <property type="entry name" value="SIS_GlmS_GlmD_1"/>
    <property type="match status" value="1"/>
</dbReference>
<name>A0A7W1X8V8_9BACL</name>
<dbReference type="GO" id="GO:1901135">
    <property type="term" value="P:carbohydrate derivative metabolic process"/>
    <property type="evidence" value="ECO:0007669"/>
    <property type="project" value="InterPro"/>
</dbReference>
<comment type="caution">
    <text evidence="3">The sequence shown here is derived from an EMBL/GenBank/DDBJ whole genome shotgun (WGS) entry which is preliminary data.</text>
</comment>
<dbReference type="RefSeq" id="WP_052153961.1">
    <property type="nucleotide sequence ID" value="NZ_JACEIP010000005.1"/>
</dbReference>
<dbReference type="SUPFAM" id="SSF53697">
    <property type="entry name" value="SIS domain"/>
    <property type="match status" value="1"/>
</dbReference>
<feature type="domain" description="SIS" evidence="2">
    <location>
        <begin position="197"/>
        <end position="338"/>
    </location>
</feature>
<proteinExistence type="predicted"/>
<dbReference type="InterPro" id="IPR035490">
    <property type="entry name" value="GlmS/FrlB_SIS"/>
</dbReference>
<accession>A0A7W1X8V8</accession>
<dbReference type="PANTHER" id="PTHR10937">
    <property type="entry name" value="GLUCOSAMINE--FRUCTOSE-6-PHOSPHATE AMINOTRANSFERASE, ISOMERIZING"/>
    <property type="match status" value="1"/>
</dbReference>
<dbReference type="PANTHER" id="PTHR10937:SF4">
    <property type="entry name" value="GLUCOSAMINE-6-PHOSPHATE DEAMINASE"/>
    <property type="match status" value="1"/>
</dbReference>
<dbReference type="CDD" id="cd05009">
    <property type="entry name" value="SIS_GlmS_GlmD_2"/>
    <property type="match status" value="1"/>
</dbReference>
<dbReference type="GO" id="GO:0097367">
    <property type="term" value="F:carbohydrate derivative binding"/>
    <property type="evidence" value="ECO:0007669"/>
    <property type="project" value="InterPro"/>
</dbReference>
<dbReference type="InterPro" id="IPR035466">
    <property type="entry name" value="GlmS/AgaS_SIS"/>
</dbReference>
<evidence type="ECO:0000256" key="1">
    <source>
        <dbReference type="ARBA" id="ARBA00022737"/>
    </source>
</evidence>
<dbReference type="OrthoDB" id="9779207at2"/>
<dbReference type="InterPro" id="IPR001347">
    <property type="entry name" value="SIS_dom"/>
</dbReference>
<protein>
    <submittedName>
        <fullName evidence="3">SIS domain-containing protein</fullName>
    </submittedName>
</protein>
<sequence length="349" mass="38882">MVQTHTYQEIKRQPETWRQTIGMALSRADEVKQTFAALQPEEVIFTGCGTSYYVSIAAAAAFQEKTGLPAWSVPASEVFLNPGSVFSKKRKTILVGCSRSGNTTEVVRAIEFARQNKLAHCFAITTRPSSQLADKADTVFHLSHVQENSVVMTGSFTNMLLAAQLLAGILPGDEAYLGELKRLPEIGEDVIARVESLAKDIGKDRNFSHYIYLGMGAQFGLANEGMLKLKEMTQLFSETFNPLEFRHGPISVLDEKCRVILLSSQSIRPYERDVVDDVRKFGANALVIGDRLEDFQCDIKIELNSGLTDLARGVLYLPFLQLLAYYRTLDLGLNPDRPRNLDKVVLLKN</sequence>
<dbReference type="Gene3D" id="3.40.50.10490">
    <property type="entry name" value="Glucose-6-phosphate isomerase like protein, domain 1"/>
    <property type="match status" value="2"/>
</dbReference>
<gene>
    <name evidence="3" type="ORF">H1164_04630</name>
</gene>
<organism evidence="3 4">
    <name type="scientific">Thermoactinomyces daqus</name>
    <dbReference type="NCBI Taxonomy" id="1329516"/>
    <lineage>
        <taxon>Bacteria</taxon>
        <taxon>Bacillati</taxon>
        <taxon>Bacillota</taxon>
        <taxon>Bacilli</taxon>
        <taxon>Bacillales</taxon>
        <taxon>Thermoactinomycetaceae</taxon>
        <taxon>Thermoactinomyces</taxon>
    </lineage>
</organism>
<dbReference type="PROSITE" id="PS51464">
    <property type="entry name" value="SIS"/>
    <property type="match status" value="2"/>
</dbReference>
<feature type="domain" description="SIS" evidence="2">
    <location>
        <begin position="31"/>
        <end position="175"/>
    </location>
</feature>
<dbReference type="InterPro" id="IPR046348">
    <property type="entry name" value="SIS_dom_sf"/>
</dbReference>
<keyword evidence="4" id="KW-1185">Reference proteome</keyword>
<dbReference type="Proteomes" id="UP000530514">
    <property type="component" value="Unassembled WGS sequence"/>
</dbReference>